<reference evidence="1 2" key="1">
    <citation type="journal article" date="2019" name="Genome Biol. Evol.">
        <title>Insights into the evolution of the New World diploid cottons (Gossypium, subgenus Houzingenia) based on genome sequencing.</title>
        <authorList>
            <person name="Grover C.E."/>
            <person name="Arick M.A. 2nd"/>
            <person name="Thrash A."/>
            <person name="Conover J.L."/>
            <person name="Sanders W.S."/>
            <person name="Peterson D.G."/>
            <person name="Frelichowski J.E."/>
            <person name="Scheffler J.A."/>
            <person name="Scheffler B.E."/>
            <person name="Wendel J.F."/>
        </authorList>
    </citation>
    <scope>NUCLEOTIDE SEQUENCE [LARGE SCALE GENOMIC DNA]</scope>
    <source>
        <strain evidence="1">8</strain>
        <tissue evidence="1">Leaf</tissue>
    </source>
</reference>
<dbReference type="EMBL" id="JABEZW010000008">
    <property type="protein sequence ID" value="MBA0773677.1"/>
    <property type="molecule type" value="Genomic_DNA"/>
</dbReference>
<dbReference type="PANTHER" id="PTHR32448">
    <property type="entry name" value="OS08G0158400 PROTEIN"/>
    <property type="match status" value="1"/>
</dbReference>
<dbReference type="InterPro" id="IPR016169">
    <property type="entry name" value="FAD-bd_PCMH_sub2"/>
</dbReference>
<gene>
    <name evidence="1" type="ORF">Gotri_008934</name>
</gene>
<keyword evidence="2" id="KW-1185">Reference proteome</keyword>
<dbReference type="Gene3D" id="3.30.465.10">
    <property type="match status" value="1"/>
</dbReference>
<dbReference type="GO" id="GO:0050660">
    <property type="term" value="F:flavin adenine dinucleotide binding"/>
    <property type="evidence" value="ECO:0007669"/>
    <property type="project" value="InterPro"/>
</dbReference>
<comment type="caution">
    <text evidence="1">The sequence shown here is derived from an EMBL/GenBank/DDBJ whole genome shotgun (WGS) entry which is preliminary data.</text>
</comment>
<sequence length="79" mass="8674">MGEDLFWAIRGGGGGSFGIVLAWKLKLVPVPANLLTYCLYSEQNVRAKCDQTCSSVAVYCAQVSQRNTLEHCHIKGELK</sequence>
<evidence type="ECO:0000313" key="2">
    <source>
        <dbReference type="Proteomes" id="UP000593568"/>
    </source>
</evidence>
<name>A0A7J9EKW0_9ROSI</name>
<protein>
    <submittedName>
        <fullName evidence="1">Uncharacterized protein</fullName>
    </submittedName>
</protein>
<accession>A0A7J9EKW0</accession>
<dbReference type="AlphaFoldDB" id="A0A7J9EKW0"/>
<evidence type="ECO:0000313" key="1">
    <source>
        <dbReference type="EMBL" id="MBA0773677.1"/>
    </source>
</evidence>
<dbReference type="SUPFAM" id="SSF56176">
    <property type="entry name" value="FAD-binding/transporter-associated domain-like"/>
    <property type="match status" value="1"/>
</dbReference>
<dbReference type="Gene3D" id="3.40.462.20">
    <property type="match status" value="1"/>
</dbReference>
<organism evidence="1 2">
    <name type="scientific">Gossypium trilobum</name>
    <dbReference type="NCBI Taxonomy" id="34281"/>
    <lineage>
        <taxon>Eukaryota</taxon>
        <taxon>Viridiplantae</taxon>
        <taxon>Streptophyta</taxon>
        <taxon>Embryophyta</taxon>
        <taxon>Tracheophyta</taxon>
        <taxon>Spermatophyta</taxon>
        <taxon>Magnoliopsida</taxon>
        <taxon>eudicotyledons</taxon>
        <taxon>Gunneridae</taxon>
        <taxon>Pentapetalae</taxon>
        <taxon>rosids</taxon>
        <taxon>malvids</taxon>
        <taxon>Malvales</taxon>
        <taxon>Malvaceae</taxon>
        <taxon>Malvoideae</taxon>
        <taxon>Gossypium</taxon>
    </lineage>
</organism>
<dbReference type="InterPro" id="IPR036318">
    <property type="entry name" value="FAD-bd_PCMH-like_sf"/>
</dbReference>
<proteinExistence type="predicted"/>
<dbReference type="Proteomes" id="UP000593568">
    <property type="component" value="Unassembled WGS sequence"/>
</dbReference>